<dbReference type="NCBIfam" id="NF004127">
    <property type="entry name" value="PRK05617.1"/>
    <property type="match status" value="1"/>
</dbReference>
<evidence type="ECO:0000313" key="6">
    <source>
        <dbReference type="Proteomes" id="UP001221838"/>
    </source>
</evidence>
<dbReference type="Gene3D" id="3.90.226.10">
    <property type="entry name" value="2-enoyl-CoA Hydratase, Chain A, domain 1"/>
    <property type="match status" value="1"/>
</dbReference>
<accession>A0ABT5D1S3</accession>
<protein>
    <recommendedName>
        <fullName evidence="2">3-hydroxyisobutyryl-CoA hydrolase</fullName>
        <ecNumber evidence="2">3.1.2.4</ecNumber>
    </recommendedName>
</protein>
<evidence type="ECO:0000259" key="4">
    <source>
        <dbReference type="Pfam" id="PF16113"/>
    </source>
</evidence>
<dbReference type="SUPFAM" id="SSF52096">
    <property type="entry name" value="ClpP/crotonase"/>
    <property type="match status" value="1"/>
</dbReference>
<evidence type="ECO:0000313" key="5">
    <source>
        <dbReference type="EMBL" id="MDC0707603.1"/>
    </source>
</evidence>
<dbReference type="Pfam" id="PF16113">
    <property type="entry name" value="ECH_2"/>
    <property type="match status" value="1"/>
</dbReference>
<proteinExistence type="predicted"/>
<gene>
    <name evidence="5" type="ORF">POL68_03890</name>
</gene>
<evidence type="ECO:0000256" key="2">
    <source>
        <dbReference type="ARBA" id="ARBA00011915"/>
    </source>
</evidence>
<keyword evidence="6" id="KW-1185">Reference proteome</keyword>
<dbReference type="PANTHER" id="PTHR43176:SF3">
    <property type="entry name" value="3-HYDROXYISOBUTYRYL-COA HYDROLASE, MITOCHONDRIAL"/>
    <property type="match status" value="1"/>
</dbReference>
<comment type="catalytic activity">
    <reaction evidence="1">
        <text>3-hydroxy-2-methylpropanoyl-CoA + H2O = 3-hydroxy-2-methylpropanoate + CoA + H(+)</text>
        <dbReference type="Rhea" id="RHEA:20888"/>
        <dbReference type="ChEBI" id="CHEBI:11805"/>
        <dbReference type="ChEBI" id="CHEBI:15377"/>
        <dbReference type="ChEBI" id="CHEBI:15378"/>
        <dbReference type="ChEBI" id="CHEBI:57287"/>
        <dbReference type="ChEBI" id="CHEBI:57340"/>
        <dbReference type="EC" id="3.1.2.4"/>
    </reaction>
</comment>
<evidence type="ECO:0000256" key="1">
    <source>
        <dbReference type="ARBA" id="ARBA00001709"/>
    </source>
</evidence>
<sequence length="363" mass="39348">MSHDVLLETRGPIGLVTLDRPRALNALDLGMIRVIHPQLEAWAREPAVKAVVIRGAGGKAFCAGGDVRAVAASLGTPVPEGQSPLARDYFQGEYALNHRIHHFEKPYIAFVDGISMGGGLGLSFHGSHRVVTERLTFSMPETAIGFFPDVGGGWFLPRFPGAMGTYLGLTGTRANAADAMWLGYGTHHVEHSRLDAVLEALVSADWSTGRAQDVTTRLLASFSSDAGPAPLRVHQPAVDRCFAADRVEDILSALAAEGTEWAEATRATLGRMSPSSLKVTLRQLRTCRSLSYDEVVRIEYRLSQALTARPDFREGIRAVLVDKDQRPRWSPATLAEVRDEEVEACFAPRAGDEFAPSPAPLRG</sequence>
<dbReference type="Proteomes" id="UP001221838">
    <property type="component" value="Unassembled WGS sequence"/>
</dbReference>
<dbReference type="InterPro" id="IPR029045">
    <property type="entry name" value="ClpP/crotonase-like_dom_sf"/>
</dbReference>
<reference evidence="5 6" key="1">
    <citation type="submission" date="2022-11" db="EMBL/GenBank/DDBJ databases">
        <title>Minimal conservation of predation-associated metabolite biosynthetic gene clusters underscores biosynthetic potential of Myxococcota including descriptions for ten novel species: Archangium lansinium sp. nov., Myxococcus landrumus sp. nov., Nannocystis bai.</title>
        <authorList>
            <person name="Ahearne A."/>
            <person name="Stevens C."/>
            <person name="Dowd S."/>
        </authorList>
    </citation>
    <scope>NUCLEOTIDE SEQUENCE [LARGE SCALE GENOMIC DNA]</scope>
    <source>
        <strain evidence="5 6">NCWAL01</strain>
    </source>
</reference>
<dbReference type="RefSeq" id="WP_272134838.1">
    <property type="nucleotide sequence ID" value="NZ_JAQNDM010000002.1"/>
</dbReference>
<dbReference type="InterPro" id="IPR045004">
    <property type="entry name" value="ECH_dom"/>
</dbReference>
<keyword evidence="3" id="KW-0378">Hydrolase</keyword>
<name>A0ABT5D1S3_9BACT</name>
<dbReference type="EMBL" id="JAQNDM010000002">
    <property type="protein sequence ID" value="MDC0707603.1"/>
    <property type="molecule type" value="Genomic_DNA"/>
</dbReference>
<dbReference type="EC" id="3.1.2.4" evidence="2"/>
<dbReference type="InterPro" id="IPR032259">
    <property type="entry name" value="HIBYL-CoA-H"/>
</dbReference>
<feature type="domain" description="Enoyl-CoA hydratase/isomerase" evidence="4">
    <location>
        <begin position="13"/>
        <end position="346"/>
    </location>
</feature>
<evidence type="ECO:0000256" key="3">
    <source>
        <dbReference type="ARBA" id="ARBA00022801"/>
    </source>
</evidence>
<comment type="caution">
    <text evidence="5">The sequence shown here is derived from an EMBL/GenBank/DDBJ whole genome shotgun (WGS) entry which is preliminary data.</text>
</comment>
<dbReference type="CDD" id="cd06558">
    <property type="entry name" value="crotonase-like"/>
    <property type="match status" value="1"/>
</dbReference>
<dbReference type="PANTHER" id="PTHR43176">
    <property type="entry name" value="3-HYDROXYISOBUTYRYL-COA HYDROLASE-RELATED"/>
    <property type="match status" value="1"/>
</dbReference>
<organism evidence="5 6">
    <name type="scientific">Stigmatella ashevillensis</name>
    <dbReference type="NCBI Taxonomy" id="2995309"/>
    <lineage>
        <taxon>Bacteria</taxon>
        <taxon>Pseudomonadati</taxon>
        <taxon>Myxococcota</taxon>
        <taxon>Myxococcia</taxon>
        <taxon>Myxococcales</taxon>
        <taxon>Cystobacterineae</taxon>
        <taxon>Archangiaceae</taxon>
        <taxon>Stigmatella</taxon>
    </lineage>
</organism>